<accession>A0ABS7U2W0</accession>
<dbReference type="Proteomes" id="UP001139031">
    <property type="component" value="Unassembled WGS sequence"/>
</dbReference>
<comment type="caution">
    <text evidence="1">The sequence shown here is derived from an EMBL/GenBank/DDBJ whole genome shotgun (WGS) entry which is preliminary data.</text>
</comment>
<name>A0ABS7U2W0_9BACT</name>
<reference evidence="1" key="1">
    <citation type="submission" date="2021-08" db="EMBL/GenBank/DDBJ databases">
        <authorList>
            <person name="Stevens D.C."/>
        </authorList>
    </citation>
    <scope>NUCLEOTIDE SEQUENCE</scope>
    <source>
        <strain evidence="1">DSM 53165</strain>
    </source>
</reference>
<protein>
    <recommendedName>
        <fullName evidence="3">NIPSNAP domain-containing protein</fullName>
    </recommendedName>
</protein>
<keyword evidence="2" id="KW-1185">Reference proteome</keyword>
<evidence type="ECO:0000313" key="2">
    <source>
        <dbReference type="Proteomes" id="UP001139031"/>
    </source>
</evidence>
<organism evidence="1 2">
    <name type="scientific">Nannocystis pusilla</name>
    <dbReference type="NCBI Taxonomy" id="889268"/>
    <lineage>
        <taxon>Bacteria</taxon>
        <taxon>Pseudomonadati</taxon>
        <taxon>Myxococcota</taxon>
        <taxon>Polyangia</taxon>
        <taxon>Nannocystales</taxon>
        <taxon>Nannocystaceae</taxon>
        <taxon>Nannocystis</taxon>
    </lineage>
</organism>
<gene>
    <name evidence="1" type="ORF">K7C98_36950</name>
</gene>
<evidence type="ECO:0000313" key="1">
    <source>
        <dbReference type="EMBL" id="MBZ5714854.1"/>
    </source>
</evidence>
<evidence type="ECO:0008006" key="3">
    <source>
        <dbReference type="Google" id="ProtNLM"/>
    </source>
</evidence>
<dbReference type="EMBL" id="JAIRAU010000052">
    <property type="protein sequence ID" value="MBZ5714854.1"/>
    <property type="molecule type" value="Genomic_DNA"/>
</dbReference>
<sequence length="123" mass="13730">MSYSVRAFPLCRPVDELMAFVAELQGPRRAEAEAAYRRYGVLYDSWHLQHTPHGPWVLVVTMVESRAKIAEYAASTSPFDVWFKSTILELSGCDPNETPFGPPTTEIFEWASAKMAATCAGIE</sequence>
<dbReference type="RefSeq" id="WP_224196586.1">
    <property type="nucleotide sequence ID" value="NZ_JAIRAU010000052.1"/>
</dbReference>
<proteinExistence type="predicted"/>